<name>A0ABS5E0Y3_9BURK</name>
<evidence type="ECO:0000256" key="4">
    <source>
        <dbReference type="SAM" id="MobiDB-lite"/>
    </source>
</evidence>
<dbReference type="EMBL" id="JAGQDG010000007">
    <property type="protein sequence ID" value="MBQ0937063.1"/>
    <property type="molecule type" value="Genomic_DNA"/>
</dbReference>
<reference evidence="6 7" key="1">
    <citation type="submission" date="2021-04" db="EMBL/GenBank/DDBJ databases">
        <title>The genome sequence of type strain Ideonella paludis KCTC 32238.</title>
        <authorList>
            <person name="Liu Y."/>
        </authorList>
    </citation>
    <scope>NUCLEOTIDE SEQUENCE [LARGE SCALE GENOMIC DNA]</scope>
    <source>
        <strain evidence="6 7">KCTC 32238</strain>
    </source>
</reference>
<dbReference type="InterPro" id="IPR012312">
    <property type="entry name" value="Hemerythrin-like"/>
</dbReference>
<dbReference type="RefSeq" id="WP_210810504.1">
    <property type="nucleotide sequence ID" value="NZ_JAGQDG010000007.1"/>
</dbReference>
<keyword evidence="2" id="KW-0479">Metal-binding</keyword>
<dbReference type="NCBIfam" id="TIGR02481">
    <property type="entry name" value="hemeryth_dom"/>
    <property type="match status" value="1"/>
</dbReference>
<feature type="domain" description="Hemerythrin-like" evidence="5">
    <location>
        <begin position="16"/>
        <end position="125"/>
    </location>
</feature>
<dbReference type="InterPro" id="IPR035938">
    <property type="entry name" value="Hemerythrin-like_sf"/>
</dbReference>
<proteinExistence type="inferred from homology"/>
<dbReference type="SUPFAM" id="SSF47188">
    <property type="entry name" value="Hemerythrin-like"/>
    <property type="match status" value="1"/>
</dbReference>
<protein>
    <submittedName>
        <fullName evidence="6">Hemerythrin domain-containing protein</fullName>
    </submittedName>
</protein>
<evidence type="ECO:0000313" key="6">
    <source>
        <dbReference type="EMBL" id="MBQ0937063.1"/>
    </source>
</evidence>
<evidence type="ECO:0000259" key="5">
    <source>
        <dbReference type="Pfam" id="PF01814"/>
    </source>
</evidence>
<comment type="similarity">
    <text evidence="1">Belongs to the hemerythrin family.</text>
</comment>
<dbReference type="CDD" id="cd12107">
    <property type="entry name" value="Hemerythrin"/>
    <property type="match status" value="1"/>
</dbReference>
<comment type="caution">
    <text evidence="6">The sequence shown here is derived from an EMBL/GenBank/DDBJ whole genome shotgun (WGS) entry which is preliminary data.</text>
</comment>
<evidence type="ECO:0000256" key="1">
    <source>
        <dbReference type="ARBA" id="ARBA00010587"/>
    </source>
</evidence>
<accession>A0ABS5E0Y3</accession>
<keyword evidence="7" id="KW-1185">Reference proteome</keyword>
<evidence type="ECO:0000256" key="2">
    <source>
        <dbReference type="ARBA" id="ARBA00022723"/>
    </source>
</evidence>
<feature type="region of interest" description="Disordered" evidence="4">
    <location>
        <begin position="140"/>
        <end position="169"/>
    </location>
</feature>
<sequence>MPSLVWSDELALNHAQIDATHQEFVALLTAAEEAVARSVEEGLVAYEALVEHTVGHFGQEDRWMAKTGFAPENCHNGQHHQVLSLLKEVIVYAKDKGDYGPLTRVLPELGPWFANHAQTMDAILASHLDAVGFDFATETMTRPPQPAAEPEPGVSHCGDGVGKACSSHA</sequence>
<dbReference type="Pfam" id="PF01814">
    <property type="entry name" value="Hemerythrin"/>
    <property type="match status" value="1"/>
</dbReference>
<dbReference type="InterPro" id="IPR012827">
    <property type="entry name" value="Hemerythrin_metal-bd"/>
</dbReference>
<dbReference type="Gene3D" id="1.20.120.50">
    <property type="entry name" value="Hemerythrin-like"/>
    <property type="match status" value="1"/>
</dbReference>
<keyword evidence="3" id="KW-0408">Iron</keyword>
<evidence type="ECO:0000256" key="3">
    <source>
        <dbReference type="ARBA" id="ARBA00023004"/>
    </source>
</evidence>
<gene>
    <name evidence="6" type="ORF">KAK11_17180</name>
</gene>
<dbReference type="Proteomes" id="UP000672097">
    <property type="component" value="Unassembled WGS sequence"/>
</dbReference>
<evidence type="ECO:0000313" key="7">
    <source>
        <dbReference type="Proteomes" id="UP000672097"/>
    </source>
</evidence>
<organism evidence="6 7">
    <name type="scientific">Ideonella paludis</name>
    <dbReference type="NCBI Taxonomy" id="1233411"/>
    <lineage>
        <taxon>Bacteria</taxon>
        <taxon>Pseudomonadati</taxon>
        <taxon>Pseudomonadota</taxon>
        <taxon>Betaproteobacteria</taxon>
        <taxon>Burkholderiales</taxon>
        <taxon>Sphaerotilaceae</taxon>
        <taxon>Ideonella</taxon>
    </lineage>
</organism>